<accession>A0ABN8SKU0</accession>
<sequence>IESVFRHVDSTKQDTLIVHFKKLWNEEYERYTYEAMSPLDTRHLCCDDGFLVIFSGEDRIIQLRGKNTPISTNVPFNNWMSKKKAEYPKARLEVFDSLEELENDQIYE</sequence>
<dbReference type="Proteomes" id="UP001159427">
    <property type="component" value="Unassembled WGS sequence"/>
</dbReference>
<keyword evidence="2" id="KW-1185">Reference proteome</keyword>
<dbReference type="EMBL" id="CALNXI010003126">
    <property type="protein sequence ID" value="CAH3192258.1"/>
    <property type="molecule type" value="Genomic_DNA"/>
</dbReference>
<proteinExistence type="predicted"/>
<name>A0ABN8SKU0_9CNID</name>
<reference evidence="1 2" key="1">
    <citation type="submission" date="2022-05" db="EMBL/GenBank/DDBJ databases">
        <authorList>
            <consortium name="Genoscope - CEA"/>
            <person name="William W."/>
        </authorList>
    </citation>
    <scope>NUCLEOTIDE SEQUENCE [LARGE SCALE GENOMIC DNA]</scope>
</reference>
<evidence type="ECO:0000313" key="1">
    <source>
        <dbReference type="EMBL" id="CAH3192258.1"/>
    </source>
</evidence>
<evidence type="ECO:0000313" key="2">
    <source>
        <dbReference type="Proteomes" id="UP001159427"/>
    </source>
</evidence>
<comment type="caution">
    <text evidence="1">The sequence shown here is derived from an EMBL/GenBank/DDBJ whole genome shotgun (WGS) entry which is preliminary data.</text>
</comment>
<protein>
    <submittedName>
        <fullName evidence="1">Uncharacterized protein</fullName>
    </submittedName>
</protein>
<organism evidence="1 2">
    <name type="scientific">Porites evermanni</name>
    <dbReference type="NCBI Taxonomy" id="104178"/>
    <lineage>
        <taxon>Eukaryota</taxon>
        <taxon>Metazoa</taxon>
        <taxon>Cnidaria</taxon>
        <taxon>Anthozoa</taxon>
        <taxon>Hexacorallia</taxon>
        <taxon>Scleractinia</taxon>
        <taxon>Fungiina</taxon>
        <taxon>Poritidae</taxon>
        <taxon>Porites</taxon>
    </lineage>
</organism>
<gene>
    <name evidence="1" type="ORF">PEVE_00023566</name>
</gene>
<feature type="non-terminal residue" evidence="1">
    <location>
        <position position="108"/>
    </location>
</feature>
<feature type="non-terminal residue" evidence="1">
    <location>
        <position position="1"/>
    </location>
</feature>